<evidence type="ECO:0000313" key="2">
    <source>
        <dbReference type="EMBL" id="OGG78455.1"/>
    </source>
</evidence>
<dbReference type="InterPro" id="IPR043005">
    <property type="entry name" value="MvaI_BcnI_rec"/>
</dbReference>
<gene>
    <name evidence="2" type="ORF">A3A36_02055</name>
</gene>
<dbReference type="Pfam" id="PF15515">
    <property type="entry name" value="MvaI_BcnI"/>
    <property type="match status" value="1"/>
</dbReference>
<dbReference type="Proteomes" id="UP000178811">
    <property type="component" value="Unassembled WGS sequence"/>
</dbReference>
<accession>A0A1F6EXW0</accession>
<feature type="domain" description="MvaI/BcnI restriction endonuclease" evidence="1">
    <location>
        <begin position="12"/>
        <end position="226"/>
    </location>
</feature>
<evidence type="ECO:0000259" key="1">
    <source>
        <dbReference type="Pfam" id="PF15515"/>
    </source>
</evidence>
<sequence length="233" mass="26548">MQKRTLTQIKKALQELSKKGWIKSNRSHNTGIGKTLEDYLGITENNIALPDFGVMELKSQRLDTLSMMTLFTKCPEGITNAEIRKRFGYPDPEFPKIKILHQTISDGKRNGMGFQATVDEKQGKLLILKKGKLLGYYSLAFLRKKAIEKIGDGLILVRAETKKIRGHEYFHYKDAYILKGIDPTKFLAHSKYDIRLGVYHSGKNSGKPHDHGSAFRLTEKSLPLLFKVQKKIL</sequence>
<dbReference type="AlphaFoldDB" id="A0A1F6EXW0"/>
<organism evidence="2 3">
    <name type="scientific">Candidatus Kaiserbacteria bacterium RIFCSPLOWO2_01_FULL_52_12b</name>
    <dbReference type="NCBI Taxonomy" id="1798509"/>
    <lineage>
        <taxon>Bacteria</taxon>
        <taxon>Candidatus Kaiseribacteriota</taxon>
    </lineage>
</organism>
<dbReference type="InterPro" id="IPR043004">
    <property type="entry name" value="MvaI_BcnI_cat"/>
</dbReference>
<protein>
    <recommendedName>
        <fullName evidence="1">MvaI/BcnI restriction endonuclease domain-containing protein</fullName>
    </recommendedName>
</protein>
<comment type="caution">
    <text evidence="2">The sequence shown here is derived from an EMBL/GenBank/DDBJ whole genome shotgun (WGS) entry which is preliminary data.</text>
</comment>
<dbReference type="REBASE" id="413194">
    <property type="entry name" value="KbaRIFCORF2060P"/>
</dbReference>
<evidence type="ECO:0000313" key="3">
    <source>
        <dbReference type="Proteomes" id="UP000178811"/>
    </source>
</evidence>
<dbReference type="Gene3D" id="3.30.70.3570">
    <property type="entry name" value="MvaI/BcnI restriction endonuclease, recognition domain"/>
    <property type="match status" value="1"/>
</dbReference>
<reference evidence="2 3" key="1">
    <citation type="journal article" date="2016" name="Nat. Commun.">
        <title>Thousands of microbial genomes shed light on interconnected biogeochemical processes in an aquifer system.</title>
        <authorList>
            <person name="Anantharaman K."/>
            <person name="Brown C.T."/>
            <person name="Hug L.A."/>
            <person name="Sharon I."/>
            <person name="Castelle C.J."/>
            <person name="Probst A.J."/>
            <person name="Thomas B.C."/>
            <person name="Singh A."/>
            <person name="Wilkins M.J."/>
            <person name="Karaoz U."/>
            <person name="Brodie E.L."/>
            <person name="Williams K.H."/>
            <person name="Hubbard S.S."/>
            <person name="Banfield J.F."/>
        </authorList>
    </citation>
    <scope>NUCLEOTIDE SEQUENCE [LARGE SCALE GENOMIC DNA]</scope>
</reference>
<proteinExistence type="predicted"/>
<dbReference type="Gene3D" id="3.40.210.20">
    <property type="entry name" value="MvaI/BcnI restriction endonuclease, catalytic domain"/>
    <property type="match status" value="1"/>
</dbReference>
<name>A0A1F6EXW0_9BACT</name>
<dbReference type="InterPro" id="IPR029127">
    <property type="entry name" value="MvaI_BcnI"/>
</dbReference>
<dbReference type="EMBL" id="MFLW01000008">
    <property type="protein sequence ID" value="OGG78455.1"/>
    <property type="molecule type" value="Genomic_DNA"/>
</dbReference>